<dbReference type="EC" id="2.1.1.-" evidence="3"/>
<evidence type="ECO:0000256" key="2">
    <source>
        <dbReference type="ARBA" id="ARBA00022679"/>
    </source>
</evidence>
<dbReference type="GO" id="GO:0032259">
    <property type="term" value="P:methylation"/>
    <property type="evidence" value="ECO:0007669"/>
    <property type="project" value="UniProtKB-KW"/>
</dbReference>
<dbReference type="InterPro" id="IPR029063">
    <property type="entry name" value="SAM-dependent_MTases_sf"/>
</dbReference>
<keyword evidence="1 3" id="KW-0489">Methyltransferase</keyword>
<accession>A0AAE3KM18</accession>
<organism evidence="3 4">
    <name type="scientific">Limnofasciculus baicalensis BBK-W-15</name>
    <dbReference type="NCBI Taxonomy" id="2699891"/>
    <lineage>
        <taxon>Bacteria</taxon>
        <taxon>Bacillati</taxon>
        <taxon>Cyanobacteriota</taxon>
        <taxon>Cyanophyceae</taxon>
        <taxon>Coleofasciculales</taxon>
        <taxon>Coleofasciculaceae</taxon>
        <taxon>Limnofasciculus</taxon>
        <taxon>Limnofasciculus baicalensis</taxon>
    </lineage>
</organism>
<dbReference type="GO" id="GO:0008168">
    <property type="term" value="F:methyltransferase activity"/>
    <property type="evidence" value="ECO:0007669"/>
    <property type="project" value="UniProtKB-KW"/>
</dbReference>
<dbReference type="PANTHER" id="PTHR43619:SF2">
    <property type="entry name" value="S-ADENOSYL-L-METHIONINE-DEPENDENT METHYLTRANSFERASES SUPERFAMILY PROTEIN"/>
    <property type="match status" value="1"/>
</dbReference>
<keyword evidence="2 3" id="KW-0808">Transferase</keyword>
<proteinExistence type="predicted"/>
<dbReference type="SUPFAM" id="SSF53335">
    <property type="entry name" value="S-adenosyl-L-methionine-dependent methyltransferases"/>
    <property type="match status" value="1"/>
</dbReference>
<dbReference type="PANTHER" id="PTHR43619">
    <property type="entry name" value="S-ADENOSYL-L-METHIONINE-DEPENDENT METHYLTRANSFERASE YKTD-RELATED"/>
    <property type="match status" value="1"/>
</dbReference>
<dbReference type="Gene3D" id="3.40.50.150">
    <property type="entry name" value="Vaccinia Virus protein VP39"/>
    <property type="match status" value="2"/>
</dbReference>
<evidence type="ECO:0000313" key="3">
    <source>
        <dbReference type="EMBL" id="MCP2728729.1"/>
    </source>
</evidence>
<dbReference type="RefSeq" id="WP_254011522.1">
    <property type="nucleotide sequence ID" value="NZ_JAMZMM010000071.1"/>
</dbReference>
<evidence type="ECO:0000313" key="4">
    <source>
        <dbReference type="Proteomes" id="UP001204953"/>
    </source>
</evidence>
<gene>
    <name evidence="3" type="ORF">NJ959_09645</name>
</gene>
<name>A0AAE3KM18_9CYAN</name>
<keyword evidence="4" id="KW-1185">Reference proteome</keyword>
<dbReference type="AlphaFoldDB" id="A0AAE3KM18"/>
<dbReference type="Pfam" id="PF04072">
    <property type="entry name" value="LCM"/>
    <property type="match status" value="1"/>
</dbReference>
<reference evidence="3" key="1">
    <citation type="submission" date="2022-06" db="EMBL/GenBank/DDBJ databases">
        <title>New cyanobacteria of genus Symplocastrum in benthos of Lake Baikal.</title>
        <authorList>
            <person name="Sorokovikova E."/>
            <person name="Tikhonova I."/>
            <person name="Krasnopeev A."/>
            <person name="Evseev P."/>
            <person name="Gladkikh A."/>
            <person name="Belykh O."/>
        </authorList>
    </citation>
    <scope>NUCLEOTIDE SEQUENCE</scope>
    <source>
        <strain evidence="3">BBK-W-15</strain>
    </source>
</reference>
<dbReference type="InterPro" id="IPR007213">
    <property type="entry name" value="Ppm1/Ppm2/Tcmp"/>
</dbReference>
<dbReference type="EMBL" id="JAMZMM010000071">
    <property type="protein sequence ID" value="MCP2728729.1"/>
    <property type="molecule type" value="Genomic_DNA"/>
</dbReference>
<dbReference type="Proteomes" id="UP001204953">
    <property type="component" value="Unassembled WGS sequence"/>
</dbReference>
<evidence type="ECO:0000256" key="1">
    <source>
        <dbReference type="ARBA" id="ARBA00022603"/>
    </source>
</evidence>
<protein>
    <submittedName>
        <fullName evidence="3">Class I SAM-dependent methyltransferase</fullName>
        <ecNumber evidence="3">2.1.1.-</ecNumber>
    </submittedName>
</protein>
<comment type="caution">
    <text evidence="3">The sequence shown here is derived from an EMBL/GenBank/DDBJ whole genome shotgun (WGS) entry which is preliminary data.</text>
</comment>
<sequence length="162" mass="18200">MNQREFVGKTAQLMAAIRAMEHERKEGLFTDPFAAKLAGSEGFAMLEQLLPRDRAYILVRTRFFDDFIMETVNADLNQPWEHLLLEKGYQVTIPSVFLVEGLFLYLEEAQVHSLMQRISKLTAPGSHLGLDLLDRGALKTPQGLVQKTLKDEPPVVTGKSSA</sequence>